<evidence type="ECO:0000259" key="3">
    <source>
        <dbReference type="SMART" id="SM00822"/>
    </source>
</evidence>
<dbReference type="PROSITE" id="PS00061">
    <property type="entry name" value="ADH_SHORT"/>
    <property type="match status" value="1"/>
</dbReference>
<dbReference type="InterPro" id="IPR020904">
    <property type="entry name" value="Sc_DH/Rdtase_CS"/>
</dbReference>
<dbReference type="InterPro" id="IPR057326">
    <property type="entry name" value="KR_dom"/>
</dbReference>
<dbReference type="Gene3D" id="3.40.50.720">
    <property type="entry name" value="NAD(P)-binding Rossmann-like Domain"/>
    <property type="match status" value="1"/>
</dbReference>
<reference evidence="4 5" key="1">
    <citation type="submission" date="2020-05" db="EMBL/GenBank/DDBJ databases">
        <title>Azospirillum oleiclasticum sp. nov, a nitrogen-fixing and heavy crude oil-emulsifying bacterium isolated from the crude oil of Yumen Oilfield.</title>
        <authorList>
            <person name="Wu D."/>
            <person name="Cai M."/>
            <person name="Zhang X."/>
        </authorList>
    </citation>
    <scope>NUCLEOTIDE SEQUENCE [LARGE SCALE GENOMIC DNA]</scope>
    <source>
        <strain evidence="4 5">ROY-1-1-2</strain>
    </source>
</reference>
<dbReference type="PANTHER" id="PTHR42760:SF5">
    <property type="entry name" value="2-DEHYDRO-3-DEOXY-D-GLUCONATE 5-DEHYDROGENASE"/>
    <property type="match status" value="1"/>
</dbReference>
<comment type="caution">
    <text evidence="4">The sequence shown here is derived from an EMBL/GenBank/DDBJ whole genome shotgun (WGS) entry which is preliminary data.</text>
</comment>
<evidence type="ECO:0000256" key="1">
    <source>
        <dbReference type="ARBA" id="ARBA00006484"/>
    </source>
</evidence>
<dbReference type="PRINTS" id="PR00081">
    <property type="entry name" value="GDHRDH"/>
</dbReference>
<comment type="similarity">
    <text evidence="1">Belongs to the short-chain dehydrogenases/reductases (SDR) family.</text>
</comment>
<feature type="domain" description="Ketoreductase" evidence="3">
    <location>
        <begin position="10"/>
        <end position="189"/>
    </location>
</feature>
<dbReference type="PANTHER" id="PTHR42760">
    <property type="entry name" value="SHORT-CHAIN DEHYDROGENASES/REDUCTASES FAMILY MEMBER"/>
    <property type="match status" value="1"/>
</dbReference>
<dbReference type="Proteomes" id="UP000584642">
    <property type="component" value="Unassembled WGS sequence"/>
</dbReference>
<keyword evidence="2" id="KW-0560">Oxidoreductase</keyword>
<evidence type="ECO:0000313" key="4">
    <source>
        <dbReference type="EMBL" id="NYZ18985.1"/>
    </source>
</evidence>
<keyword evidence="5" id="KW-1185">Reference proteome</keyword>
<dbReference type="InterPro" id="IPR036291">
    <property type="entry name" value="NAD(P)-bd_dom_sf"/>
</dbReference>
<evidence type="ECO:0000313" key="5">
    <source>
        <dbReference type="Proteomes" id="UP000584642"/>
    </source>
</evidence>
<accession>A0ABX2T569</accession>
<evidence type="ECO:0000256" key="2">
    <source>
        <dbReference type="ARBA" id="ARBA00023002"/>
    </source>
</evidence>
<sequence length="253" mass="25938">MAALFDLTGRVAFVTGGGSGIGRRMAEALAAAGAAVVVAGRRTGPLAETAVTVQASGGRAAAVTADLGDLPSLDAVAVLAAEPFGPPDILVNAAGINLRQPAEDVTLESWEQTVAVQLSAPFFLARALVPAMRERGWGRVINIASLQSVRAMPNSMPYGAAKGGICQLTRAMAEAWSRHGITANAIAPGFFPTELTAPVFADASRAAEMAARTAIGRNGRLEDLDGPTVFLASRASDYVTGQTLFVDGGFTAK</sequence>
<gene>
    <name evidence="4" type="ORF">HND93_04615</name>
</gene>
<dbReference type="PRINTS" id="PR00080">
    <property type="entry name" value="SDRFAMILY"/>
</dbReference>
<dbReference type="EMBL" id="JABFDB010000001">
    <property type="protein sequence ID" value="NYZ18985.1"/>
    <property type="molecule type" value="Genomic_DNA"/>
</dbReference>
<protein>
    <submittedName>
        <fullName evidence="4">SDR family oxidoreductase</fullName>
    </submittedName>
</protein>
<name>A0ABX2T569_9PROT</name>
<proteinExistence type="inferred from homology"/>
<dbReference type="RefSeq" id="WP_180280674.1">
    <property type="nucleotide sequence ID" value="NZ_JABFDB010000001.1"/>
</dbReference>
<dbReference type="SUPFAM" id="SSF51735">
    <property type="entry name" value="NAD(P)-binding Rossmann-fold domains"/>
    <property type="match status" value="1"/>
</dbReference>
<dbReference type="SMART" id="SM00822">
    <property type="entry name" value="PKS_KR"/>
    <property type="match status" value="1"/>
</dbReference>
<organism evidence="4 5">
    <name type="scientific">Azospirillum oleiclasticum</name>
    <dbReference type="NCBI Taxonomy" id="2735135"/>
    <lineage>
        <taxon>Bacteria</taxon>
        <taxon>Pseudomonadati</taxon>
        <taxon>Pseudomonadota</taxon>
        <taxon>Alphaproteobacteria</taxon>
        <taxon>Rhodospirillales</taxon>
        <taxon>Azospirillaceae</taxon>
        <taxon>Azospirillum</taxon>
    </lineage>
</organism>
<dbReference type="InterPro" id="IPR002347">
    <property type="entry name" value="SDR_fam"/>
</dbReference>
<dbReference type="Pfam" id="PF13561">
    <property type="entry name" value="adh_short_C2"/>
    <property type="match status" value="1"/>
</dbReference>